<dbReference type="SMART" id="SM00369">
    <property type="entry name" value="LRR_TYP"/>
    <property type="match status" value="4"/>
</dbReference>
<evidence type="ECO:0000313" key="5">
    <source>
        <dbReference type="EMBL" id="KAG4412543.1"/>
    </source>
</evidence>
<feature type="binding site" evidence="3">
    <location>
        <position position="237"/>
    </location>
    <ligand>
        <name>ATP</name>
        <dbReference type="ChEBI" id="CHEBI:30616"/>
    </ligand>
</feature>
<dbReference type="InterPro" id="IPR001611">
    <property type="entry name" value="Leu-rich_rpt"/>
</dbReference>
<dbReference type="InterPro" id="IPR050216">
    <property type="entry name" value="LRR_domain-containing"/>
</dbReference>
<dbReference type="InterPro" id="IPR011009">
    <property type="entry name" value="Kinase-like_dom_sf"/>
</dbReference>
<evidence type="ECO:0000256" key="3">
    <source>
        <dbReference type="PROSITE-ProRule" id="PRU10141"/>
    </source>
</evidence>
<dbReference type="PROSITE" id="PS50011">
    <property type="entry name" value="PROTEIN_KINASE_DOM"/>
    <property type="match status" value="1"/>
</dbReference>
<dbReference type="Proteomes" id="UP000664132">
    <property type="component" value="Unassembled WGS sequence"/>
</dbReference>
<keyword evidence="2" id="KW-0677">Repeat</keyword>
<dbReference type="Gene3D" id="1.10.510.10">
    <property type="entry name" value="Transferase(Phosphotransferase) domain 1"/>
    <property type="match status" value="1"/>
</dbReference>
<dbReference type="InterPro" id="IPR017441">
    <property type="entry name" value="Protein_kinase_ATP_BS"/>
</dbReference>
<keyword evidence="3" id="KW-0067">ATP-binding</keyword>
<dbReference type="InterPro" id="IPR000719">
    <property type="entry name" value="Prot_kinase_dom"/>
</dbReference>
<sequence>MAVIQTIEGLKSGHYKGVKRLKLCSNLTTFPREILSLFDTLEILDLSNNPLTSLPKDISRLHKLKIAFFSDCNFTIFPKELAQCRSLEMIAFKGNHMTTIPEGAFPRKLRWLILTNNEISELPKSIGHCHRLQKCMLAGNRLTSLPTEMSACRKLGLLRLSANRLAELPQWLFQMPELSFLSFAGNPCAPTAEDNPILSSITWSDLSVSDLLGEGASGIISKGTWKTPTEAKSVAIKLFKGEVTSDGSPADEMNACIVAGQHPNLIDPIGKIHDHPEKRGLVLELIPLHYTNLGLPPTLDTCTRDSYHPETVFSVEKCKGILLGIGSAAMHLHERGIAHGDLYAHNILIDKSGHALLGDFGAATIYSKESVQAEMLERMEVFAFGHLIEDLLGLVERRVDEEGGLGEKDAFVIEGLNLLHWKCTAPVVMERPCFADVLEELEGL</sequence>
<dbReference type="PANTHER" id="PTHR48051">
    <property type="match status" value="1"/>
</dbReference>
<dbReference type="SUPFAM" id="SSF56112">
    <property type="entry name" value="Protein kinase-like (PK-like)"/>
    <property type="match status" value="1"/>
</dbReference>
<dbReference type="EMBL" id="JAFJYH010000370">
    <property type="protein sequence ID" value="KAG4412543.1"/>
    <property type="molecule type" value="Genomic_DNA"/>
</dbReference>
<dbReference type="GO" id="GO:0005524">
    <property type="term" value="F:ATP binding"/>
    <property type="evidence" value="ECO:0007669"/>
    <property type="project" value="UniProtKB-UniRule"/>
</dbReference>
<dbReference type="OrthoDB" id="1668230at2759"/>
<dbReference type="PANTHER" id="PTHR48051:SF1">
    <property type="entry name" value="RAS SUPPRESSOR PROTEIN 1"/>
    <property type="match status" value="1"/>
</dbReference>
<proteinExistence type="predicted"/>
<keyword evidence="1" id="KW-0433">Leucine-rich repeat</keyword>
<name>A0A8H7W505_9HELO</name>
<keyword evidence="6" id="KW-1185">Reference proteome</keyword>
<reference evidence="5" key="1">
    <citation type="submission" date="2021-02" db="EMBL/GenBank/DDBJ databases">
        <title>Genome sequence Cadophora malorum strain M34.</title>
        <authorList>
            <person name="Stefanovic E."/>
            <person name="Vu D."/>
            <person name="Scully C."/>
            <person name="Dijksterhuis J."/>
            <person name="Roader J."/>
            <person name="Houbraken J."/>
        </authorList>
    </citation>
    <scope>NUCLEOTIDE SEQUENCE</scope>
    <source>
        <strain evidence="5">M34</strain>
    </source>
</reference>
<dbReference type="SMART" id="SM00364">
    <property type="entry name" value="LRR_BAC"/>
    <property type="match status" value="2"/>
</dbReference>
<dbReference type="PROSITE" id="PS00107">
    <property type="entry name" value="PROTEIN_KINASE_ATP"/>
    <property type="match status" value="1"/>
</dbReference>
<dbReference type="GO" id="GO:0004672">
    <property type="term" value="F:protein kinase activity"/>
    <property type="evidence" value="ECO:0007669"/>
    <property type="project" value="InterPro"/>
</dbReference>
<dbReference type="InterPro" id="IPR003591">
    <property type="entry name" value="Leu-rich_rpt_typical-subtyp"/>
</dbReference>
<dbReference type="Pfam" id="PF00560">
    <property type="entry name" value="LRR_1"/>
    <property type="match status" value="2"/>
</dbReference>
<comment type="caution">
    <text evidence="5">The sequence shown here is derived from an EMBL/GenBank/DDBJ whole genome shotgun (WGS) entry which is preliminary data.</text>
</comment>
<dbReference type="GO" id="GO:0005737">
    <property type="term" value="C:cytoplasm"/>
    <property type="evidence" value="ECO:0007669"/>
    <property type="project" value="TreeGrafter"/>
</dbReference>
<dbReference type="AlphaFoldDB" id="A0A8H7W505"/>
<dbReference type="Gene3D" id="3.80.10.10">
    <property type="entry name" value="Ribonuclease Inhibitor"/>
    <property type="match status" value="1"/>
</dbReference>
<dbReference type="SUPFAM" id="SSF52058">
    <property type="entry name" value="L domain-like"/>
    <property type="match status" value="1"/>
</dbReference>
<evidence type="ECO:0000256" key="1">
    <source>
        <dbReference type="ARBA" id="ARBA00022614"/>
    </source>
</evidence>
<accession>A0A8H7W505</accession>
<dbReference type="PROSITE" id="PS51450">
    <property type="entry name" value="LRR"/>
    <property type="match status" value="2"/>
</dbReference>
<dbReference type="Pfam" id="PF00069">
    <property type="entry name" value="Pkinase"/>
    <property type="match status" value="1"/>
</dbReference>
<dbReference type="InterPro" id="IPR032675">
    <property type="entry name" value="LRR_dom_sf"/>
</dbReference>
<evidence type="ECO:0000256" key="2">
    <source>
        <dbReference type="ARBA" id="ARBA00022737"/>
    </source>
</evidence>
<evidence type="ECO:0000313" key="6">
    <source>
        <dbReference type="Proteomes" id="UP000664132"/>
    </source>
</evidence>
<dbReference type="Gene3D" id="3.30.200.20">
    <property type="entry name" value="Phosphorylase Kinase, domain 1"/>
    <property type="match status" value="1"/>
</dbReference>
<protein>
    <recommendedName>
        <fullName evidence="4">Protein kinase domain-containing protein</fullName>
    </recommendedName>
</protein>
<evidence type="ECO:0000259" key="4">
    <source>
        <dbReference type="PROSITE" id="PS50011"/>
    </source>
</evidence>
<gene>
    <name evidence="5" type="ORF">IFR04_014324</name>
</gene>
<feature type="domain" description="Protein kinase" evidence="4">
    <location>
        <begin position="206"/>
        <end position="444"/>
    </location>
</feature>
<organism evidence="5 6">
    <name type="scientific">Cadophora malorum</name>
    <dbReference type="NCBI Taxonomy" id="108018"/>
    <lineage>
        <taxon>Eukaryota</taxon>
        <taxon>Fungi</taxon>
        <taxon>Dikarya</taxon>
        <taxon>Ascomycota</taxon>
        <taxon>Pezizomycotina</taxon>
        <taxon>Leotiomycetes</taxon>
        <taxon>Helotiales</taxon>
        <taxon>Ploettnerulaceae</taxon>
        <taxon>Cadophora</taxon>
    </lineage>
</organism>
<keyword evidence="3" id="KW-0547">Nucleotide-binding</keyword>